<accession>A0AAD3P4J1</accession>
<protein>
    <submittedName>
        <fullName evidence="2">Uncharacterized protein</fullName>
    </submittedName>
</protein>
<dbReference type="AlphaFoldDB" id="A0AAD3P4J1"/>
<organism evidence="2 3">
    <name type="scientific">Nepenthes gracilis</name>
    <name type="common">Slender pitcher plant</name>
    <dbReference type="NCBI Taxonomy" id="150966"/>
    <lineage>
        <taxon>Eukaryota</taxon>
        <taxon>Viridiplantae</taxon>
        <taxon>Streptophyta</taxon>
        <taxon>Embryophyta</taxon>
        <taxon>Tracheophyta</taxon>
        <taxon>Spermatophyta</taxon>
        <taxon>Magnoliopsida</taxon>
        <taxon>eudicotyledons</taxon>
        <taxon>Gunneridae</taxon>
        <taxon>Pentapetalae</taxon>
        <taxon>Caryophyllales</taxon>
        <taxon>Nepenthaceae</taxon>
        <taxon>Nepenthes</taxon>
    </lineage>
</organism>
<evidence type="ECO:0000256" key="1">
    <source>
        <dbReference type="SAM" id="MobiDB-lite"/>
    </source>
</evidence>
<comment type="caution">
    <text evidence="2">The sequence shown here is derived from an EMBL/GenBank/DDBJ whole genome shotgun (WGS) entry which is preliminary data.</text>
</comment>
<name>A0AAD3P4J1_NEPGR</name>
<proteinExistence type="predicted"/>
<gene>
    <name evidence="2" type="ORF">Nepgr_001270</name>
</gene>
<feature type="region of interest" description="Disordered" evidence="1">
    <location>
        <begin position="1"/>
        <end position="20"/>
    </location>
</feature>
<dbReference type="EMBL" id="BSYO01000001">
    <property type="protein sequence ID" value="GMG99430.1"/>
    <property type="molecule type" value="Genomic_DNA"/>
</dbReference>
<feature type="region of interest" description="Disordered" evidence="1">
    <location>
        <begin position="73"/>
        <end position="101"/>
    </location>
</feature>
<sequence length="101" mass="11080">MRDDIRRLGGHRRMDPSETRLRSFAAASPAVEVDGAAVSYGDPLLHLKPVSPRWKDRDSRLLGTSSKESLASLSRLRAKSSSSLDDDNGGFPPRFSRAEGK</sequence>
<keyword evidence="3" id="KW-1185">Reference proteome</keyword>
<evidence type="ECO:0000313" key="3">
    <source>
        <dbReference type="Proteomes" id="UP001279734"/>
    </source>
</evidence>
<evidence type="ECO:0000313" key="2">
    <source>
        <dbReference type="EMBL" id="GMG99430.1"/>
    </source>
</evidence>
<dbReference type="Proteomes" id="UP001279734">
    <property type="component" value="Unassembled WGS sequence"/>
</dbReference>
<feature type="compositionally biased region" description="Low complexity" evidence="1">
    <location>
        <begin position="73"/>
        <end position="83"/>
    </location>
</feature>
<reference evidence="2" key="1">
    <citation type="submission" date="2023-05" db="EMBL/GenBank/DDBJ databases">
        <title>Nepenthes gracilis genome sequencing.</title>
        <authorList>
            <person name="Fukushima K."/>
        </authorList>
    </citation>
    <scope>NUCLEOTIDE SEQUENCE</scope>
    <source>
        <strain evidence="2">SING2019-196</strain>
    </source>
</reference>